<feature type="compositionally biased region" description="Basic residues" evidence="1">
    <location>
        <begin position="898"/>
        <end position="917"/>
    </location>
</feature>
<proteinExistence type="predicted"/>
<feature type="compositionally biased region" description="Basic and acidic residues" evidence="1">
    <location>
        <begin position="8"/>
        <end position="17"/>
    </location>
</feature>
<feature type="region of interest" description="Disordered" evidence="1">
    <location>
        <begin position="890"/>
        <end position="917"/>
    </location>
</feature>
<dbReference type="HOGENOM" id="CLU_012869_0_0_7"/>
<accession>V8CA17</accession>
<sequence length="917" mass="100366">MYKCFEAQTRERERESSSRLISSPSIASGHNVSSPSRSTSGARGWVDTTSALQVKLTTANSANISVTNNTNSNVSVIASERSERCKTRRSRSFFSDDESFHAFSNAKDTHPQTPSAKERVFKKQSHHHLSAKILLAKVAIISGLFCQALVATDFTGSMSASELQNRLQSDNDKTYNFGTTNAKLSVGAGTVSKTFTTYSSLNFLNTSASSTTFDFTGVGYSSIVLSGGTSIGGLILKGSFSGGVSVSGGASVGGEGISLNDTSNISSLTIGGAGSFVSKIRSSGTVNYNDQTKNATLTGFGKIGTLTVGTAGVFSPYLGSTYLRADITNLNIHSISLTINASSTAWNSVPRTDALKGQHITISNSTGAIGDRIKIGDGSIYLSIGPNAQAGSWYNYQYLVLTNDGNTYNPNYKIGYSSITAAPGVSIKEGETGFILEADVATSYGAGVYRSLALSYMRRQAMTQNILDTMTTKTFHSDRYYNQEVELRLIQYDMSRLTNRSSKFAKQTRKNQVKIDKMRDKLAKLTLEQSKGQNLDKGYNNFEVIDQLDVMFIPYTGRRDWRVFALPYAVHSFVDMGAKSSAIEYAGGALVGLQRNLKASGIVGAYMGYEFSHADTTLAGAPATVQTNSIQAGLNYFKTFAITSKIWEGFIKATIRGGADLPQFRFEAGGKTNKIDSDSKNSSVPLMYSVGAEVRGGFTFYYFKRNSYLSPEVGLSYDMLSSFPMKFMKPVIPIDGVDFMPLGANEYYNSIYWHLPQLSAAVRYYKMWGNKFRTNLKVGVKYNIINGKQASFRIGESEDFKNTGKITLPAVYGNLALDFIWMIKKNHELSFGYDGLFYASTFAKEKNAQGQSVKTDDWFNGVTTTLNLKYAYWFGGTDYVKDKDGNAISRSALENSQKKSKPKKPKKSKKKIYYIDE</sequence>
<protein>
    <recommendedName>
        <fullName evidence="4">Autotransporter domain-containing protein</fullName>
    </recommendedName>
</protein>
<dbReference type="Proteomes" id="UP000018731">
    <property type="component" value="Unassembled WGS sequence"/>
</dbReference>
<dbReference type="SUPFAM" id="SSF103515">
    <property type="entry name" value="Autotransporter"/>
    <property type="match status" value="1"/>
</dbReference>
<dbReference type="AlphaFoldDB" id="V8CA17"/>
<name>V8CA17_9HELI</name>
<keyword evidence="3" id="KW-1185">Reference proteome</keyword>
<evidence type="ECO:0008006" key="4">
    <source>
        <dbReference type="Google" id="ProtNLM"/>
    </source>
</evidence>
<gene>
    <name evidence="2" type="ORF">HMPREF2086_00954</name>
</gene>
<dbReference type="InterPro" id="IPR036709">
    <property type="entry name" value="Autotransporte_beta_dom_sf"/>
</dbReference>
<feature type="compositionally biased region" description="Polar residues" evidence="1">
    <location>
        <begin position="30"/>
        <end position="44"/>
    </location>
</feature>
<feature type="compositionally biased region" description="Low complexity" evidence="1">
    <location>
        <begin position="18"/>
        <end position="28"/>
    </location>
</feature>
<comment type="caution">
    <text evidence="2">The sequence shown here is derived from an EMBL/GenBank/DDBJ whole genome shotgun (WGS) entry which is preliminary data.</text>
</comment>
<dbReference type="OrthoDB" id="5354756at2"/>
<dbReference type="PATRIC" id="fig|1357400.3.peg.1308"/>
<dbReference type="EMBL" id="AZJI01000004">
    <property type="protein sequence ID" value="ETD24204.1"/>
    <property type="molecule type" value="Genomic_DNA"/>
</dbReference>
<dbReference type="STRING" id="1357400.HMPREF2086_00954"/>
<evidence type="ECO:0000313" key="2">
    <source>
        <dbReference type="EMBL" id="ETD24204.1"/>
    </source>
</evidence>
<feature type="region of interest" description="Disordered" evidence="1">
    <location>
        <begin position="1"/>
        <end position="44"/>
    </location>
</feature>
<dbReference type="RefSeq" id="WP_023927677.1">
    <property type="nucleotide sequence ID" value="NZ_KI669454.1"/>
</dbReference>
<evidence type="ECO:0000313" key="3">
    <source>
        <dbReference type="Proteomes" id="UP000018731"/>
    </source>
</evidence>
<reference evidence="2 3" key="1">
    <citation type="journal article" date="2014" name="Genome Announc.">
        <title>Draft genome sequences of six enterohepatic helicobacter species isolated from humans and one from rhesus macaques.</title>
        <authorList>
            <person name="Shen Z."/>
            <person name="Sheh A."/>
            <person name="Young S.K."/>
            <person name="Abouelliel A."/>
            <person name="Ward D.V."/>
            <person name="Earl A.M."/>
            <person name="Fox J.G."/>
        </authorList>
    </citation>
    <scope>NUCLEOTIDE SEQUENCE [LARGE SCALE GENOMIC DNA]</scope>
    <source>
        <strain evidence="2 3">MIT 99-5501</strain>
    </source>
</reference>
<organism evidence="2 3">
    <name type="scientific">Helicobacter macacae MIT 99-5501</name>
    <dbReference type="NCBI Taxonomy" id="1357400"/>
    <lineage>
        <taxon>Bacteria</taxon>
        <taxon>Pseudomonadati</taxon>
        <taxon>Campylobacterota</taxon>
        <taxon>Epsilonproteobacteria</taxon>
        <taxon>Campylobacterales</taxon>
        <taxon>Helicobacteraceae</taxon>
        <taxon>Helicobacter</taxon>
    </lineage>
</organism>
<evidence type="ECO:0000256" key="1">
    <source>
        <dbReference type="SAM" id="MobiDB-lite"/>
    </source>
</evidence>